<gene>
    <name evidence="5" type="ORF">CC80DRAFT_543549</name>
</gene>
<dbReference type="PANTHER" id="PTHR24096">
    <property type="entry name" value="LONG-CHAIN-FATTY-ACID--COA LIGASE"/>
    <property type="match status" value="1"/>
</dbReference>
<protein>
    <submittedName>
        <fullName evidence="5">Acetyl-CoA synthetase-like protein</fullName>
    </submittedName>
</protein>
<dbReference type="Pfam" id="PF13193">
    <property type="entry name" value="AMP-binding_C"/>
    <property type="match status" value="1"/>
</dbReference>
<comment type="similarity">
    <text evidence="1">Belongs to the ATP-dependent AMP-binding enzyme family.</text>
</comment>
<reference evidence="5" key="1">
    <citation type="journal article" date="2020" name="Stud. Mycol.">
        <title>101 Dothideomycetes genomes: a test case for predicting lifestyles and emergence of pathogens.</title>
        <authorList>
            <person name="Haridas S."/>
            <person name="Albert R."/>
            <person name="Binder M."/>
            <person name="Bloem J."/>
            <person name="Labutti K."/>
            <person name="Salamov A."/>
            <person name="Andreopoulos B."/>
            <person name="Baker S."/>
            <person name="Barry K."/>
            <person name="Bills G."/>
            <person name="Bluhm B."/>
            <person name="Cannon C."/>
            <person name="Castanera R."/>
            <person name="Culley D."/>
            <person name="Daum C."/>
            <person name="Ezra D."/>
            <person name="Gonzalez J."/>
            <person name="Henrissat B."/>
            <person name="Kuo A."/>
            <person name="Liang C."/>
            <person name="Lipzen A."/>
            <person name="Lutzoni F."/>
            <person name="Magnuson J."/>
            <person name="Mondo S."/>
            <person name="Nolan M."/>
            <person name="Ohm R."/>
            <person name="Pangilinan J."/>
            <person name="Park H.-J."/>
            <person name="Ramirez L."/>
            <person name="Alfaro M."/>
            <person name="Sun H."/>
            <person name="Tritt A."/>
            <person name="Yoshinaga Y."/>
            <person name="Zwiers L.-H."/>
            <person name="Turgeon B."/>
            <person name="Goodwin S."/>
            <person name="Spatafora J."/>
            <person name="Crous P."/>
            <person name="Grigoriev I."/>
        </authorList>
    </citation>
    <scope>NUCLEOTIDE SEQUENCE</scope>
    <source>
        <strain evidence="5">CBS 675.92</strain>
    </source>
</reference>
<dbReference type="Pfam" id="PF00501">
    <property type="entry name" value="AMP-binding"/>
    <property type="match status" value="1"/>
</dbReference>
<dbReference type="InterPro" id="IPR025110">
    <property type="entry name" value="AMP-bd_C"/>
</dbReference>
<name>A0A6A5UA30_9PLEO</name>
<feature type="domain" description="AMP-binding enzyme C-terminal" evidence="4">
    <location>
        <begin position="222"/>
        <end position="303"/>
    </location>
</feature>
<dbReference type="InterPro" id="IPR045851">
    <property type="entry name" value="AMP-bd_C_sf"/>
</dbReference>
<evidence type="ECO:0000313" key="6">
    <source>
        <dbReference type="Proteomes" id="UP000800035"/>
    </source>
</evidence>
<dbReference type="PANTHER" id="PTHR24096:SF149">
    <property type="entry name" value="AMP-BINDING DOMAIN-CONTAINING PROTEIN-RELATED"/>
    <property type="match status" value="1"/>
</dbReference>
<dbReference type="InterPro" id="IPR000873">
    <property type="entry name" value="AMP-dep_synth/lig_dom"/>
</dbReference>
<sequence>MIHQIKQLLSPGLSPLNKLVMAGVLDSAHVAGMFINNFLCLALGFTNVIVPGTNTPLLLETLVTQRVNLLFTVPPILSRLTLEPGYTKADLRHLKYVVTGAAPASPALQMATSKPMTSNAYCQQGWGMTELTFLATMPEPGILCDEGGQEVRANMQGEIYVSGPTVCRGYYSVPDNSQNVGALPEWFRTGDLGYFDEKGYMYINGRNKDLIKYNGAQVSPLELEDVIREHPRVADVAVVGTQLEDGNELPTAFIIPKETPSAGNLEILARDIFRFTENRVSPYKRPRGGVHLVDAIPKNQMGKTLRKDLREAATKDIVGSHSNFPMVSAGGFGSPRIIEMIVDLPAPLGPRRSKTSHDRMPRVTFSTATFLPENLEPA</sequence>
<accession>A0A6A5UA30</accession>
<dbReference type="Gene3D" id="3.30.300.30">
    <property type="match status" value="1"/>
</dbReference>
<dbReference type="GO" id="GO:0016405">
    <property type="term" value="F:CoA-ligase activity"/>
    <property type="evidence" value="ECO:0007669"/>
    <property type="project" value="TreeGrafter"/>
</dbReference>
<dbReference type="SUPFAM" id="SSF56801">
    <property type="entry name" value="Acetyl-CoA synthetase-like"/>
    <property type="match status" value="1"/>
</dbReference>
<evidence type="ECO:0000256" key="2">
    <source>
        <dbReference type="ARBA" id="ARBA00022598"/>
    </source>
</evidence>
<keyword evidence="2" id="KW-0436">Ligase</keyword>
<evidence type="ECO:0000259" key="4">
    <source>
        <dbReference type="Pfam" id="PF13193"/>
    </source>
</evidence>
<dbReference type="OrthoDB" id="288590at2759"/>
<dbReference type="Gene3D" id="2.30.38.10">
    <property type="entry name" value="Luciferase, Domain 3"/>
    <property type="match status" value="1"/>
</dbReference>
<dbReference type="Proteomes" id="UP000800035">
    <property type="component" value="Unassembled WGS sequence"/>
</dbReference>
<organism evidence="5 6">
    <name type="scientific">Byssothecium circinans</name>
    <dbReference type="NCBI Taxonomy" id="147558"/>
    <lineage>
        <taxon>Eukaryota</taxon>
        <taxon>Fungi</taxon>
        <taxon>Dikarya</taxon>
        <taxon>Ascomycota</taxon>
        <taxon>Pezizomycotina</taxon>
        <taxon>Dothideomycetes</taxon>
        <taxon>Pleosporomycetidae</taxon>
        <taxon>Pleosporales</taxon>
        <taxon>Massarineae</taxon>
        <taxon>Massarinaceae</taxon>
        <taxon>Byssothecium</taxon>
    </lineage>
</organism>
<feature type="domain" description="AMP-dependent synthetase/ligase" evidence="3">
    <location>
        <begin position="18"/>
        <end position="171"/>
    </location>
</feature>
<keyword evidence="6" id="KW-1185">Reference proteome</keyword>
<dbReference type="EMBL" id="ML976981">
    <property type="protein sequence ID" value="KAF1961190.1"/>
    <property type="molecule type" value="Genomic_DNA"/>
</dbReference>
<dbReference type="Gene3D" id="3.40.50.980">
    <property type="match status" value="1"/>
</dbReference>
<evidence type="ECO:0000259" key="3">
    <source>
        <dbReference type="Pfam" id="PF00501"/>
    </source>
</evidence>
<dbReference type="AlphaFoldDB" id="A0A6A5UA30"/>
<evidence type="ECO:0000256" key="1">
    <source>
        <dbReference type="ARBA" id="ARBA00006432"/>
    </source>
</evidence>
<proteinExistence type="inferred from homology"/>
<evidence type="ECO:0000313" key="5">
    <source>
        <dbReference type="EMBL" id="KAF1961190.1"/>
    </source>
</evidence>